<reference evidence="5 6" key="1">
    <citation type="submission" date="2024-05" db="EMBL/GenBank/DDBJ databases">
        <title>Long read based assembly of the Candida bracarensis genome reveals expanded adhesin content.</title>
        <authorList>
            <person name="Marcet-Houben M."/>
            <person name="Ksiezopolska E."/>
            <person name="Gabaldon T."/>
        </authorList>
    </citation>
    <scope>NUCLEOTIDE SEQUENCE [LARGE SCALE GENOMIC DNA]</scope>
    <source>
        <strain evidence="5 6">CBM6</strain>
    </source>
</reference>
<dbReference type="NCBIfam" id="TIGR00071">
    <property type="entry name" value="hisT_truA"/>
    <property type="match status" value="1"/>
</dbReference>
<dbReference type="SUPFAM" id="SSF55120">
    <property type="entry name" value="Pseudouridine synthase"/>
    <property type="match status" value="1"/>
</dbReference>
<feature type="domain" description="Pseudouridine synthase I TruA alpha/beta" evidence="4">
    <location>
        <begin position="165"/>
        <end position="270"/>
    </location>
</feature>
<keyword evidence="3" id="KW-0413">Isomerase</keyword>
<accession>A0ABR4NM74</accession>
<name>A0ABR4NM74_9SACH</name>
<dbReference type="CDD" id="cd02568">
    <property type="entry name" value="PseudoU_synth_PUS1_PUS2"/>
    <property type="match status" value="1"/>
</dbReference>
<organism evidence="5 6">
    <name type="scientific">Nakaseomyces bracarensis</name>
    <dbReference type="NCBI Taxonomy" id="273131"/>
    <lineage>
        <taxon>Eukaryota</taxon>
        <taxon>Fungi</taxon>
        <taxon>Dikarya</taxon>
        <taxon>Ascomycota</taxon>
        <taxon>Saccharomycotina</taxon>
        <taxon>Saccharomycetes</taxon>
        <taxon>Saccharomycetales</taxon>
        <taxon>Saccharomycetaceae</taxon>
        <taxon>Nakaseomyces</taxon>
    </lineage>
</organism>
<dbReference type="Pfam" id="PF01416">
    <property type="entry name" value="PseudoU_synth_1"/>
    <property type="match status" value="1"/>
</dbReference>
<dbReference type="Proteomes" id="UP001623330">
    <property type="component" value="Unassembled WGS sequence"/>
</dbReference>
<dbReference type="InterPro" id="IPR020094">
    <property type="entry name" value="TruA/RsuA/RluB/E/F_N"/>
</dbReference>
<comment type="similarity">
    <text evidence="1">Belongs to the tRNA pseudouridine synthase TruA family.</text>
</comment>
<sequence>MISISVRMYCMGRLPKRRMGIILGYIGTAYHGMQYNEGVRTIEGEVFRALCASGCISPSNSDDIGKNSLSRATRTDKGVHALANLLTLKMQRYNEDLESLTREVNRQLPDQIRIWRFLPVKKKFTSRIMTSTRHYRYMLPTQLLSLDRNFIYDREHQERYARLWKLFEGTHNFHNFTIGKSSIHGSSSRFIKSIDISSPYFLNNTQWITISFHGQSFLLHQIRKMVHFTVQTMRTANSASQLLFEQATSDNKIHIPLAPATNLYLKYPTFEGYNAQINSLGLKVPELNFDSLDLKPFEESIQSVMAHTDFTPYQTFLEELNGPN</sequence>
<evidence type="ECO:0000259" key="4">
    <source>
        <dbReference type="Pfam" id="PF01416"/>
    </source>
</evidence>
<comment type="caution">
    <text evidence="5">The sequence shown here is derived from an EMBL/GenBank/DDBJ whole genome shotgun (WGS) entry which is preliminary data.</text>
</comment>
<dbReference type="InterPro" id="IPR020095">
    <property type="entry name" value="PsdUridine_synth_TruA_C"/>
</dbReference>
<dbReference type="Gene3D" id="3.30.70.660">
    <property type="entry name" value="Pseudouridine synthase I, catalytic domain, C-terminal subdomain"/>
    <property type="match status" value="1"/>
</dbReference>
<dbReference type="PANTHER" id="PTHR11142:SF4">
    <property type="entry name" value="PSEUDOURIDYLATE SYNTHASE 1 HOMOLOG"/>
    <property type="match status" value="1"/>
</dbReference>
<protein>
    <submittedName>
        <fullName evidence="5">tRNA pseudouridine synthase 1</fullName>
    </submittedName>
</protein>
<dbReference type="InterPro" id="IPR020097">
    <property type="entry name" value="PsdUridine_synth_TruA_a/b_dom"/>
</dbReference>
<dbReference type="InterPro" id="IPR001406">
    <property type="entry name" value="PsdUridine_synth_TruA"/>
</dbReference>
<dbReference type="InterPro" id="IPR041708">
    <property type="entry name" value="PUS1/PUS2-like"/>
</dbReference>
<evidence type="ECO:0000256" key="2">
    <source>
        <dbReference type="ARBA" id="ARBA00022694"/>
    </source>
</evidence>
<evidence type="ECO:0000256" key="3">
    <source>
        <dbReference type="ARBA" id="ARBA00023235"/>
    </source>
</evidence>
<proteinExistence type="inferred from homology"/>
<keyword evidence="6" id="KW-1185">Reference proteome</keyword>
<keyword evidence="2" id="KW-0819">tRNA processing</keyword>
<dbReference type="PANTHER" id="PTHR11142">
    <property type="entry name" value="PSEUDOURIDYLATE SYNTHASE"/>
    <property type="match status" value="1"/>
</dbReference>
<dbReference type="EMBL" id="JBEVYD010000012">
    <property type="protein sequence ID" value="KAL3228919.1"/>
    <property type="molecule type" value="Genomic_DNA"/>
</dbReference>
<evidence type="ECO:0000256" key="1">
    <source>
        <dbReference type="ARBA" id="ARBA00009375"/>
    </source>
</evidence>
<evidence type="ECO:0000313" key="5">
    <source>
        <dbReference type="EMBL" id="KAL3228919.1"/>
    </source>
</evidence>
<dbReference type="InterPro" id="IPR020103">
    <property type="entry name" value="PsdUridine_synth_cat_dom_sf"/>
</dbReference>
<evidence type="ECO:0000313" key="6">
    <source>
        <dbReference type="Proteomes" id="UP001623330"/>
    </source>
</evidence>
<dbReference type="Gene3D" id="3.30.70.580">
    <property type="entry name" value="Pseudouridine synthase I, catalytic domain, N-terminal subdomain"/>
    <property type="match status" value="1"/>
</dbReference>
<gene>
    <name evidence="5" type="ORF">RNJ44_02006</name>
</gene>